<proteinExistence type="predicted"/>
<keyword evidence="4" id="KW-1185">Reference proteome</keyword>
<feature type="signal peptide" evidence="2">
    <location>
        <begin position="1"/>
        <end position="17"/>
    </location>
</feature>
<organism evidence="3 4">
    <name type="scientific">Paraphoma chrysanthemicola</name>
    <dbReference type="NCBI Taxonomy" id="798071"/>
    <lineage>
        <taxon>Eukaryota</taxon>
        <taxon>Fungi</taxon>
        <taxon>Dikarya</taxon>
        <taxon>Ascomycota</taxon>
        <taxon>Pezizomycotina</taxon>
        <taxon>Dothideomycetes</taxon>
        <taxon>Pleosporomycetidae</taxon>
        <taxon>Pleosporales</taxon>
        <taxon>Pleosporineae</taxon>
        <taxon>Phaeosphaeriaceae</taxon>
        <taxon>Paraphoma</taxon>
    </lineage>
</organism>
<dbReference type="Proteomes" id="UP000813461">
    <property type="component" value="Unassembled WGS sequence"/>
</dbReference>
<dbReference type="EMBL" id="JAGMVJ010000014">
    <property type="protein sequence ID" value="KAH7082096.1"/>
    <property type="molecule type" value="Genomic_DNA"/>
</dbReference>
<sequence>MNMKDILIALLAATALARPTTFTTSGAATMTDVSGHADVSLNSGIEASSTASRVLDRQAHKIAVTNGKLGEDGNHFEGQVRTFELALEQLKLCDALSSLDRMAIIHGMQADQDNSEEYNKQESIDALLQVISDGVARLNTARQCALLTTYPYLTKPAAVHATDDKACLIDLAQIIDNAIARMKMHPTKSEELPAPETESDESAPDDNDVVLTDLFYKPTPPSATTPSPTVPSQHPLSAQIERPELKRRTTNAETTLNDLFFSIDESLARLQSSRLSGQATVDRILDAVLGPVEKEDMVRELGLDRAGED</sequence>
<keyword evidence="2" id="KW-0732">Signal</keyword>
<feature type="chain" id="PRO_5035439489" evidence="2">
    <location>
        <begin position="18"/>
        <end position="309"/>
    </location>
</feature>
<gene>
    <name evidence="3" type="ORF">FB567DRAFT_594600</name>
</gene>
<accession>A0A8K0QZQ4</accession>
<evidence type="ECO:0000313" key="4">
    <source>
        <dbReference type="Proteomes" id="UP000813461"/>
    </source>
</evidence>
<evidence type="ECO:0000256" key="2">
    <source>
        <dbReference type="SAM" id="SignalP"/>
    </source>
</evidence>
<feature type="region of interest" description="Disordered" evidence="1">
    <location>
        <begin position="215"/>
        <end position="239"/>
    </location>
</feature>
<reference evidence="3" key="1">
    <citation type="journal article" date="2021" name="Nat. Commun.">
        <title>Genetic determinants of endophytism in the Arabidopsis root mycobiome.</title>
        <authorList>
            <person name="Mesny F."/>
            <person name="Miyauchi S."/>
            <person name="Thiergart T."/>
            <person name="Pickel B."/>
            <person name="Atanasova L."/>
            <person name="Karlsson M."/>
            <person name="Huettel B."/>
            <person name="Barry K.W."/>
            <person name="Haridas S."/>
            <person name="Chen C."/>
            <person name="Bauer D."/>
            <person name="Andreopoulos W."/>
            <person name="Pangilinan J."/>
            <person name="LaButti K."/>
            <person name="Riley R."/>
            <person name="Lipzen A."/>
            <person name="Clum A."/>
            <person name="Drula E."/>
            <person name="Henrissat B."/>
            <person name="Kohler A."/>
            <person name="Grigoriev I.V."/>
            <person name="Martin F.M."/>
            <person name="Hacquard S."/>
        </authorList>
    </citation>
    <scope>NUCLEOTIDE SEQUENCE</scope>
    <source>
        <strain evidence="3">MPI-SDFR-AT-0120</strain>
    </source>
</reference>
<name>A0A8K0QZQ4_9PLEO</name>
<comment type="caution">
    <text evidence="3">The sequence shown here is derived from an EMBL/GenBank/DDBJ whole genome shotgun (WGS) entry which is preliminary data.</text>
</comment>
<evidence type="ECO:0000313" key="3">
    <source>
        <dbReference type="EMBL" id="KAH7082096.1"/>
    </source>
</evidence>
<protein>
    <submittedName>
        <fullName evidence="3">Uncharacterized protein</fullName>
    </submittedName>
</protein>
<dbReference type="AlphaFoldDB" id="A0A8K0QZQ4"/>
<dbReference type="OrthoDB" id="10371716at2759"/>
<evidence type="ECO:0000256" key="1">
    <source>
        <dbReference type="SAM" id="MobiDB-lite"/>
    </source>
</evidence>